<accession>A0A9P7ZNB8</accession>
<feature type="compositionally biased region" description="Basic and acidic residues" evidence="1">
    <location>
        <begin position="119"/>
        <end position="130"/>
    </location>
</feature>
<evidence type="ECO:0000313" key="2">
    <source>
        <dbReference type="EMBL" id="KAG9254841.1"/>
    </source>
</evidence>
<sequence>MSSLINKAKDALSGHKEHNNTTTTSSATHHHENVPANTTHNTTGNLYSTTNTAAAPTGDAHNLVGGSNNPMGTYTEPTHDPRGANAHSHVTDDDARARNHNALGREPMPTETTKSGPVHHNEALNKLDPRVHKHQHTATTGTGVASGHRPSDPRNAAHVPPSVLKEHVGEPTVEHDYPEDSTHKRHSVSHQEQHLMK</sequence>
<feature type="compositionally biased region" description="Basic and acidic residues" evidence="1">
    <location>
        <begin position="164"/>
        <end position="182"/>
    </location>
</feature>
<comment type="caution">
    <text evidence="2">The sequence shown here is derived from an EMBL/GenBank/DDBJ whole genome shotgun (WGS) entry which is preliminary data.</text>
</comment>
<feature type="region of interest" description="Disordered" evidence="1">
    <location>
        <begin position="1"/>
        <end position="197"/>
    </location>
</feature>
<feature type="compositionally biased region" description="Polar residues" evidence="1">
    <location>
        <begin position="65"/>
        <end position="76"/>
    </location>
</feature>
<dbReference type="AlphaFoldDB" id="A0A9P7ZNB8"/>
<dbReference type="Proteomes" id="UP000887229">
    <property type="component" value="Unassembled WGS sequence"/>
</dbReference>
<dbReference type="OrthoDB" id="5128796at2759"/>
<evidence type="ECO:0000256" key="1">
    <source>
        <dbReference type="SAM" id="MobiDB-lite"/>
    </source>
</evidence>
<dbReference type="RefSeq" id="XP_046118765.1">
    <property type="nucleotide sequence ID" value="XM_046264997.1"/>
</dbReference>
<dbReference type="EMBL" id="MU251253">
    <property type="protein sequence ID" value="KAG9254841.1"/>
    <property type="molecule type" value="Genomic_DNA"/>
</dbReference>
<feature type="compositionally biased region" description="Basic and acidic residues" evidence="1">
    <location>
        <begin position="7"/>
        <end position="19"/>
    </location>
</feature>
<evidence type="ECO:0000313" key="3">
    <source>
        <dbReference type="Proteomes" id="UP000887229"/>
    </source>
</evidence>
<dbReference type="GeneID" id="70295900"/>
<name>A0A9P7ZNB8_9HYPO</name>
<gene>
    <name evidence="2" type="ORF">F5Z01DRAFT_673987</name>
</gene>
<feature type="compositionally biased region" description="Polar residues" evidence="1">
    <location>
        <begin position="35"/>
        <end position="54"/>
    </location>
</feature>
<organism evidence="2 3">
    <name type="scientific">Emericellopsis atlantica</name>
    <dbReference type="NCBI Taxonomy" id="2614577"/>
    <lineage>
        <taxon>Eukaryota</taxon>
        <taxon>Fungi</taxon>
        <taxon>Dikarya</taxon>
        <taxon>Ascomycota</taxon>
        <taxon>Pezizomycotina</taxon>
        <taxon>Sordariomycetes</taxon>
        <taxon>Hypocreomycetidae</taxon>
        <taxon>Hypocreales</taxon>
        <taxon>Bionectriaceae</taxon>
        <taxon>Emericellopsis</taxon>
    </lineage>
</organism>
<keyword evidence="3" id="KW-1185">Reference proteome</keyword>
<reference evidence="2" key="1">
    <citation type="journal article" date="2021" name="IMA Fungus">
        <title>Genomic characterization of three marine fungi, including Emericellopsis atlantica sp. nov. with signatures of a generalist lifestyle and marine biomass degradation.</title>
        <authorList>
            <person name="Hagestad O.C."/>
            <person name="Hou L."/>
            <person name="Andersen J.H."/>
            <person name="Hansen E.H."/>
            <person name="Altermark B."/>
            <person name="Li C."/>
            <person name="Kuhnert E."/>
            <person name="Cox R.J."/>
            <person name="Crous P.W."/>
            <person name="Spatafora J.W."/>
            <person name="Lail K."/>
            <person name="Amirebrahimi M."/>
            <person name="Lipzen A."/>
            <person name="Pangilinan J."/>
            <person name="Andreopoulos W."/>
            <person name="Hayes R.D."/>
            <person name="Ng V."/>
            <person name="Grigoriev I.V."/>
            <person name="Jackson S.A."/>
            <person name="Sutton T.D.S."/>
            <person name="Dobson A.D.W."/>
            <person name="Rama T."/>
        </authorList>
    </citation>
    <scope>NUCLEOTIDE SEQUENCE</scope>
    <source>
        <strain evidence="2">TS7</strain>
    </source>
</reference>
<proteinExistence type="predicted"/>
<protein>
    <submittedName>
        <fullName evidence="2">Uncharacterized protein</fullName>
    </submittedName>
</protein>